<evidence type="ECO:0000256" key="3">
    <source>
        <dbReference type="ARBA" id="ARBA00022514"/>
    </source>
</evidence>
<dbReference type="OrthoDB" id="9938154at2759"/>
<dbReference type="GO" id="GO:0005125">
    <property type="term" value="F:cytokine activity"/>
    <property type="evidence" value="ECO:0007669"/>
    <property type="project" value="UniProtKB-UniRule"/>
</dbReference>
<gene>
    <name evidence="8" type="ORF">H920_18956</name>
</gene>
<feature type="disulfide bond" evidence="6">
    <location>
        <begin position="80"/>
        <end position="132"/>
    </location>
</feature>
<feature type="disulfide bond" evidence="6">
    <location>
        <begin position="81"/>
        <end position="134"/>
    </location>
</feature>
<dbReference type="PRINTS" id="PR01935">
    <property type="entry name" value="INTRLEUKIN20"/>
</dbReference>
<keyword evidence="5 7" id="KW-0732">Signal</keyword>
<keyword evidence="6" id="KW-1015">Disulfide bond</keyword>
<evidence type="ECO:0000256" key="2">
    <source>
        <dbReference type="ARBA" id="ARBA00008813"/>
    </source>
</evidence>
<dbReference type="InterPro" id="IPR020443">
    <property type="entry name" value="IL-10/19/20/24/26"/>
</dbReference>
<comment type="function">
    <text evidence="7">Immune regulatory cytokine.</text>
</comment>
<evidence type="ECO:0000256" key="7">
    <source>
        <dbReference type="RuleBase" id="RU368043"/>
    </source>
</evidence>
<proteinExistence type="inferred from homology"/>
<feature type="signal peptide" evidence="7">
    <location>
        <begin position="1"/>
        <end position="24"/>
    </location>
</feature>
<evidence type="ECO:0000313" key="8">
    <source>
        <dbReference type="EMBL" id="KFO19645.1"/>
    </source>
</evidence>
<feature type="disulfide bond" evidence="6">
    <location>
        <begin position="33"/>
        <end position="126"/>
    </location>
</feature>
<dbReference type="Pfam" id="PF00726">
    <property type="entry name" value="IL10"/>
    <property type="match status" value="1"/>
</dbReference>
<accession>A0A091CQR5</accession>
<dbReference type="PANTHER" id="PTHR48482:SF2">
    <property type="entry name" value="INTERLEUKIN-20"/>
    <property type="match status" value="1"/>
</dbReference>
<dbReference type="InterPro" id="IPR009079">
    <property type="entry name" value="4_helix_cytokine-like_core"/>
</dbReference>
<protein>
    <recommendedName>
        <fullName evidence="7">Interleukin family protein</fullName>
    </recommendedName>
</protein>
<feature type="chain" id="PRO_5031611310" description="Interleukin family protein" evidence="7">
    <location>
        <begin position="25"/>
        <end position="178"/>
    </location>
</feature>
<evidence type="ECO:0000256" key="5">
    <source>
        <dbReference type="ARBA" id="ARBA00022729"/>
    </source>
</evidence>
<dbReference type="InterPro" id="IPR020442">
    <property type="entry name" value="IL-20"/>
</dbReference>
<keyword evidence="9" id="KW-1185">Reference proteome</keyword>
<comment type="subcellular location">
    <subcellularLocation>
        <location evidence="1 7">Secreted</location>
    </subcellularLocation>
</comment>
<dbReference type="GO" id="GO:0005615">
    <property type="term" value="C:extracellular space"/>
    <property type="evidence" value="ECO:0007669"/>
    <property type="project" value="UniProtKB-UniRule"/>
</dbReference>
<comment type="similarity">
    <text evidence="2 7">Belongs to the IL-10 family.</text>
</comment>
<dbReference type="STRING" id="885580.ENSFDAP00000003657"/>
<dbReference type="OMA" id="RLCHARM"/>
<dbReference type="eggNOG" id="ENOG502S5RZ">
    <property type="taxonomic scope" value="Eukaryota"/>
</dbReference>
<keyword evidence="3 7" id="KW-0202">Cytokine</keyword>
<name>A0A091CQR5_FUKDA</name>
<dbReference type="EMBL" id="KN124946">
    <property type="protein sequence ID" value="KFO19645.1"/>
    <property type="molecule type" value="Genomic_DNA"/>
</dbReference>
<dbReference type="Proteomes" id="UP000028990">
    <property type="component" value="Unassembled WGS sequence"/>
</dbReference>
<dbReference type="Gene3D" id="1.20.1250.10">
    <property type="match status" value="1"/>
</dbReference>
<evidence type="ECO:0000256" key="1">
    <source>
        <dbReference type="ARBA" id="ARBA00004613"/>
    </source>
</evidence>
<reference evidence="8 9" key="1">
    <citation type="submission" date="2013-11" db="EMBL/GenBank/DDBJ databases">
        <title>The Damaraland mole rat (Fukomys damarensis) genome and evolution of African mole rats.</title>
        <authorList>
            <person name="Gladyshev V.N."/>
            <person name="Fang X."/>
        </authorList>
    </citation>
    <scope>NUCLEOTIDE SEQUENCE [LARGE SCALE GENOMIC DNA]</scope>
    <source>
        <tissue evidence="8">Liver</tissue>
    </source>
</reference>
<evidence type="ECO:0000256" key="6">
    <source>
        <dbReference type="PIRSR" id="PIRSR620443-51"/>
    </source>
</evidence>
<dbReference type="SUPFAM" id="SSF47266">
    <property type="entry name" value="4-helical cytokines"/>
    <property type="match status" value="1"/>
</dbReference>
<dbReference type="AlphaFoldDB" id="A0A091CQR5"/>
<evidence type="ECO:0000313" key="9">
    <source>
        <dbReference type="Proteomes" id="UP000028990"/>
    </source>
</evidence>
<evidence type="ECO:0000256" key="4">
    <source>
        <dbReference type="ARBA" id="ARBA00022525"/>
    </source>
</evidence>
<keyword evidence="4 7" id="KW-0964">Secreted</keyword>
<dbReference type="PANTHER" id="PTHR48482">
    <property type="entry name" value="INTERLEUKIN-19-RELATED"/>
    <property type="match status" value="1"/>
</dbReference>
<sequence>MKTSGLAFGLLSAIFYLLCTPSSGLQTLHLGSCVIITNLQKIQSEFSEIRDSVQANDQNIDFRVLRNAGSLQDTEPSDRCCLLRHLLGLYLDRVFRNYQTSDHHTLRKISSLANSFLTIKKDLQLCHTYTTCHCGEEATEKYRQILSHFEQLEPQAAAVKVLGELDILLRWMKETEQG</sequence>
<organism evidence="8 9">
    <name type="scientific">Fukomys damarensis</name>
    <name type="common">Damaraland mole rat</name>
    <name type="synonym">Cryptomys damarensis</name>
    <dbReference type="NCBI Taxonomy" id="885580"/>
    <lineage>
        <taxon>Eukaryota</taxon>
        <taxon>Metazoa</taxon>
        <taxon>Chordata</taxon>
        <taxon>Craniata</taxon>
        <taxon>Vertebrata</taxon>
        <taxon>Euteleostomi</taxon>
        <taxon>Mammalia</taxon>
        <taxon>Eutheria</taxon>
        <taxon>Euarchontoglires</taxon>
        <taxon>Glires</taxon>
        <taxon>Rodentia</taxon>
        <taxon>Hystricomorpha</taxon>
        <taxon>Bathyergidae</taxon>
        <taxon>Fukomys</taxon>
    </lineage>
</organism>